<dbReference type="Gene3D" id="3.30.160.20">
    <property type="match status" value="1"/>
</dbReference>
<feature type="domain" description="Small ribosomal subunit protein mS35 mitochondrial conserved" evidence="1">
    <location>
        <begin position="22"/>
        <end position="95"/>
    </location>
</feature>
<evidence type="ECO:0000313" key="3">
    <source>
        <dbReference type="Proteomes" id="UP001152795"/>
    </source>
</evidence>
<sequence>GNVHRPVRIITRNYLFAGPSLRHPKSHNVQLKIYLKDLTLDEHARKKMIELTGHRYNEENDELTITADRCPSRKQNRDYAMYLLNVLYHESWASEKELQWVDGKMSSSQ</sequence>
<protein>
    <submittedName>
        <fullName evidence="2">28S ribosomal S35, mitochondrial</fullName>
    </submittedName>
</protein>
<dbReference type="InterPro" id="IPR019349">
    <property type="entry name" value="Ribosomal_mS35_mit"/>
</dbReference>
<dbReference type="EMBL" id="CACRXK020003243">
    <property type="protein sequence ID" value="CAB3997993.1"/>
    <property type="molecule type" value="Genomic_DNA"/>
</dbReference>
<dbReference type="GO" id="GO:0005763">
    <property type="term" value="C:mitochondrial small ribosomal subunit"/>
    <property type="evidence" value="ECO:0007669"/>
    <property type="project" value="TreeGrafter"/>
</dbReference>
<dbReference type="InterPro" id="IPR039848">
    <property type="entry name" value="Ribosomal_mS35_mt"/>
</dbReference>
<dbReference type="Pfam" id="PF10213">
    <property type="entry name" value="MRP-S28"/>
    <property type="match status" value="1"/>
</dbReference>
<proteinExistence type="predicted"/>
<dbReference type="OrthoDB" id="283424at2759"/>
<dbReference type="PANTHER" id="PTHR13490:SF0">
    <property type="entry name" value="SMALL RIBOSOMAL SUBUNIT PROTEIN MS35"/>
    <property type="match status" value="1"/>
</dbReference>
<gene>
    <name evidence="2" type="ORF">PACLA_8A011694</name>
</gene>
<comment type="caution">
    <text evidence="2">The sequence shown here is derived from an EMBL/GenBank/DDBJ whole genome shotgun (WGS) entry which is preliminary data.</text>
</comment>
<dbReference type="GO" id="GO:0003735">
    <property type="term" value="F:structural constituent of ribosome"/>
    <property type="evidence" value="ECO:0007669"/>
    <property type="project" value="InterPro"/>
</dbReference>
<organism evidence="2 3">
    <name type="scientific">Paramuricea clavata</name>
    <name type="common">Red gorgonian</name>
    <name type="synonym">Violescent sea-whip</name>
    <dbReference type="NCBI Taxonomy" id="317549"/>
    <lineage>
        <taxon>Eukaryota</taxon>
        <taxon>Metazoa</taxon>
        <taxon>Cnidaria</taxon>
        <taxon>Anthozoa</taxon>
        <taxon>Octocorallia</taxon>
        <taxon>Malacalcyonacea</taxon>
        <taxon>Plexauridae</taxon>
        <taxon>Paramuricea</taxon>
    </lineage>
</organism>
<dbReference type="GO" id="GO:0032543">
    <property type="term" value="P:mitochondrial translation"/>
    <property type="evidence" value="ECO:0007669"/>
    <property type="project" value="InterPro"/>
</dbReference>
<reference evidence="2" key="1">
    <citation type="submission" date="2020-04" db="EMBL/GenBank/DDBJ databases">
        <authorList>
            <person name="Alioto T."/>
            <person name="Alioto T."/>
            <person name="Gomez Garrido J."/>
        </authorList>
    </citation>
    <scope>NUCLEOTIDE SEQUENCE</scope>
    <source>
        <strain evidence="2">A484AB</strain>
    </source>
</reference>
<dbReference type="AlphaFoldDB" id="A0A7D9E3Q4"/>
<dbReference type="PANTHER" id="PTHR13490">
    <property type="entry name" value="MITOCHONDRIAL 28S RIBOSOMAL PROTEIN S28"/>
    <property type="match status" value="1"/>
</dbReference>
<evidence type="ECO:0000259" key="1">
    <source>
        <dbReference type="Pfam" id="PF10213"/>
    </source>
</evidence>
<feature type="non-terminal residue" evidence="2">
    <location>
        <position position="1"/>
    </location>
</feature>
<keyword evidence="3" id="KW-1185">Reference proteome</keyword>
<evidence type="ECO:0000313" key="2">
    <source>
        <dbReference type="EMBL" id="CAB3997993.1"/>
    </source>
</evidence>
<name>A0A7D9E3Q4_PARCT</name>
<accession>A0A7D9E3Q4</accession>
<dbReference type="Proteomes" id="UP001152795">
    <property type="component" value="Unassembled WGS sequence"/>
</dbReference>